<dbReference type="Pfam" id="PF02639">
    <property type="entry name" value="DUF188"/>
    <property type="match status" value="1"/>
</dbReference>
<protein>
    <recommendedName>
        <fullName evidence="2">UPF0178 protein I573_00655</fullName>
    </recommendedName>
</protein>
<evidence type="ECO:0000256" key="1">
    <source>
        <dbReference type="ARBA" id="ARBA00008522"/>
    </source>
</evidence>
<dbReference type="NCBIfam" id="NF001095">
    <property type="entry name" value="PRK00124.1"/>
    <property type="match status" value="1"/>
</dbReference>
<dbReference type="AlphaFoldDB" id="S0P220"/>
<comment type="similarity">
    <text evidence="1 2">Belongs to the UPF0178 family.</text>
</comment>
<organism evidence="3 4">
    <name type="scientific">Enterococcus sulfureus ATCC 49903</name>
    <dbReference type="NCBI Taxonomy" id="1140003"/>
    <lineage>
        <taxon>Bacteria</taxon>
        <taxon>Bacillati</taxon>
        <taxon>Bacillota</taxon>
        <taxon>Bacilli</taxon>
        <taxon>Lactobacillales</taxon>
        <taxon>Enterococcaceae</taxon>
        <taxon>Enterococcus</taxon>
    </lineage>
</organism>
<keyword evidence="4" id="KW-1185">Reference proteome</keyword>
<name>S0P220_9ENTE</name>
<comment type="caution">
    <text evidence="3">The sequence shown here is derived from an EMBL/GenBank/DDBJ whole genome shotgun (WGS) entry which is preliminary data.</text>
</comment>
<dbReference type="HAMAP" id="MF_00489">
    <property type="entry name" value="UPF0178"/>
    <property type="match status" value="1"/>
</dbReference>
<dbReference type="PANTHER" id="PTHR35146:SF1">
    <property type="entry name" value="UPF0178 PROTEIN YAII"/>
    <property type="match status" value="1"/>
</dbReference>
<accession>S0P220</accession>
<proteinExistence type="inferred from homology"/>
<dbReference type="EMBL" id="ASWO01000001">
    <property type="protein sequence ID" value="EOT87599.1"/>
    <property type="molecule type" value="Genomic_DNA"/>
</dbReference>
<dbReference type="RefSeq" id="WP_016185152.1">
    <property type="nucleotide sequence ID" value="NZ_ASWO01000001.1"/>
</dbReference>
<dbReference type="OrthoDB" id="9798918at2"/>
<sequence>MRLVIDGDGSPVKEEVIQLAKEYHLPVMIVTSIAHFTTKEYPEFVTLIYVEKGHDRADYEIVKLVESDDWVITQDYGLASLLLPKGVRVFHQSGMEYTIETIDLLLLQRFEHAELRKQKKRVKGPKPFTQNDRKHFLSVLGKELSQHLNEKR</sequence>
<gene>
    <name evidence="3" type="ORF">I573_00655</name>
</gene>
<evidence type="ECO:0000256" key="2">
    <source>
        <dbReference type="HAMAP-Rule" id="MF_00489"/>
    </source>
</evidence>
<dbReference type="PANTHER" id="PTHR35146">
    <property type="entry name" value="UPF0178 PROTEIN YAII"/>
    <property type="match status" value="1"/>
</dbReference>
<dbReference type="InterPro" id="IPR003791">
    <property type="entry name" value="UPF0178"/>
</dbReference>
<reference evidence="3 4" key="1">
    <citation type="submission" date="2013-03" db="EMBL/GenBank/DDBJ databases">
        <title>The Genome Sequence of Enterococcus sulfureus ATCC_49903 (PacBio/Illumina hybrid assembly).</title>
        <authorList>
            <consortium name="The Broad Institute Genomics Platform"/>
            <consortium name="The Broad Institute Genome Sequencing Center for Infectious Disease"/>
            <person name="Earl A."/>
            <person name="Russ C."/>
            <person name="Gilmore M."/>
            <person name="Surin D."/>
            <person name="Walker B."/>
            <person name="Young S."/>
            <person name="Zeng Q."/>
            <person name="Gargeya S."/>
            <person name="Fitzgerald M."/>
            <person name="Haas B."/>
            <person name="Abouelleil A."/>
            <person name="Allen A.W."/>
            <person name="Alvarado L."/>
            <person name="Arachchi H.M."/>
            <person name="Berlin A.M."/>
            <person name="Chapman S.B."/>
            <person name="Gainer-Dewar J."/>
            <person name="Goldberg J."/>
            <person name="Griggs A."/>
            <person name="Gujja S."/>
            <person name="Hansen M."/>
            <person name="Howarth C."/>
            <person name="Imamovic A."/>
            <person name="Ireland A."/>
            <person name="Larimer J."/>
            <person name="McCowan C."/>
            <person name="Murphy C."/>
            <person name="Pearson M."/>
            <person name="Poon T.W."/>
            <person name="Priest M."/>
            <person name="Roberts A."/>
            <person name="Saif S."/>
            <person name="Shea T."/>
            <person name="Sisk P."/>
            <person name="Sykes S."/>
            <person name="Wortman J."/>
            <person name="Nusbaum C."/>
            <person name="Birren B."/>
        </authorList>
    </citation>
    <scope>NUCLEOTIDE SEQUENCE [LARGE SCALE GENOMIC DNA]</scope>
    <source>
        <strain evidence="3 4">ATCC 49903</strain>
    </source>
</reference>
<dbReference type="STRING" id="1140003.OMY_00662"/>
<evidence type="ECO:0000313" key="4">
    <source>
        <dbReference type="Proteomes" id="UP000015961"/>
    </source>
</evidence>
<evidence type="ECO:0000313" key="3">
    <source>
        <dbReference type="EMBL" id="EOT87599.1"/>
    </source>
</evidence>
<dbReference type="PATRIC" id="fig|1140003.3.peg.656"/>
<dbReference type="eggNOG" id="COG1671">
    <property type="taxonomic scope" value="Bacteria"/>
</dbReference>
<dbReference type="Proteomes" id="UP000015961">
    <property type="component" value="Unassembled WGS sequence"/>
</dbReference>